<reference evidence="1 2" key="1">
    <citation type="journal article" date="2017" name="Nat. Commun.">
        <title>Genome assembly with in vitro proximity ligation data and whole-genome triplication in lettuce.</title>
        <authorList>
            <person name="Reyes-Chin-Wo S."/>
            <person name="Wang Z."/>
            <person name="Yang X."/>
            <person name="Kozik A."/>
            <person name="Arikit S."/>
            <person name="Song C."/>
            <person name="Xia L."/>
            <person name="Froenicke L."/>
            <person name="Lavelle D.O."/>
            <person name="Truco M.J."/>
            <person name="Xia R."/>
            <person name="Zhu S."/>
            <person name="Xu C."/>
            <person name="Xu H."/>
            <person name="Xu X."/>
            <person name="Cox K."/>
            <person name="Korf I."/>
            <person name="Meyers B.C."/>
            <person name="Michelmore R.W."/>
        </authorList>
    </citation>
    <scope>NUCLEOTIDE SEQUENCE [LARGE SCALE GENOMIC DNA]</scope>
    <source>
        <strain evidence="2">cv. Salinas</strain>
        <tissue evidence="1">Seedlings</tissue>
    </source>
</reference>
<sequence length="326" mass="37880">MGGSRYTYCCRTDVKMSKLDRFQVCKNFMEIFPNVSAIALPRELSDHCPITLRTADVDFGKAPFRFFNSWMKREGCEHIIRETWEKFRGYGTPDAYLAAKLRVKELKELKERTHKLEIEAENRILSSDEINERTLGFQRIAELEKLRLLDLKQRSKIRWVIDGDKNSPFFHGYVNNRRCKNRIHGLIIDGSWTTEADAIKLEAFNFFQGNSRSGGHQGQKLLVTLSPSASSEIEEPFTADEVKRVVWAWDGDKTPGPDGFTFGFIKKYWGILHEDIINYVKHFERYGRLERGCNSAFITLIPKIKDPSHLRDYRPISLIGCLYKII</sequence>
<dbReference type="PANTHER" id="PTHR33710">
    <property type="entry name" value="BNAC02G09200D PROTEIN"/>
    <property type="match status" value="1"/>
</dbReference>
<dbReference type="PANTHER" id="PTHR33710:SF64">
    <property type="entry name" value="ENDONUCLEASE_EXONUCLEASE_PHOSPHATASE DOMAIN-CONTAINING PROTEIN"/>
    <property type="match status" value="1"/>
</dbReference>
<protein>
    <submittedName>
        <fullName evidence="1">Uncharacterized protein</fullName>
    </submittedName>
</protein>
<accession>A0A9R1UZW4</accession>
<evidence type="ECO:0000313" key="1">
    <source>
        <dbReference type="EMBL" id="KAJ0196618.1"/>
    </source>
</evidence>
<organism evidence="1 2">
    <name type="scientific">Lactuca sativa</name>
    <name type="common">Garden lettuce</name>
    <dbReference type="NCBI Taxonomy" id="4236"/>
    <lineage>
        <taxon>Eukaryota</taxon>
        <taxon>Viridiplantae</taxon>
        <taxon>Streptophyta</taxon>
        <taxon>Embryophyta</taxon>
        <taxon>Tracheophyta</taxon>
        <taxon>Spermatophyta</taxon>
        <taxon>Magnoliopsida</taxon>
        <taxon>eudicotyledons</taxon>
        <taxon>Gunneridae</taxon>
        <taxon>Pentapetalae</taxon>
        <taxon>asterids</taxon>
        <taxon>campanulids</taxon>
        <taxon>Asterales</taxon>
        <taxon>Asteraceae</taxon>
        <taxon>Cichorioideae</taxon>
        <taxon>Cichorieae</taxon>
        <taxon>Lactucinae</taxon>
        <taxon>Lactuca</taxon>
    </lineage>
</organism>
<dbReference type="Proteomes" id="UP000235145">
    <property type="component" value="Unassembled WGS sequence"/>
</dbReference>
<dbReference type="EMBL" id="NBSK02000007">
    <property type="protein sequence ID" value="KAJ0196618.1"/>
    <property type="molecule type" value="Genomic_DNA"/>
</dbReference>
<proteinExistence type="predicted"/>
<dbReference type="AlphaFoldDB" id="A0A9R1UZW4"/>
<comment type="caution">
    <text evidence="1">The sequence shown here is derived from an EMBL/GenBank/DDBJ whole genome shotgun (WGS) entry which is preliminary data.</text>
</comment>
<name>A0A9R1UZW4_LACSA</name>
<gene>
    <name evidence="1" type="ORF">LSAT_V11C700361550</name>
</gene>
<evidence type="ECO:0000313" key="2">
    <source>
        <dbReference type="Proteomes" id="UP000235145"/>
    </source>
</evidence>
<keyword evidence="2" id="KW-1185">Reference proteome</keyword>